<evidence type="ECO:0000313" key="5">
    <source>
        <dbReference type="Proteomes" id="UP000429607"/>
    </source>
</evidence>
<feature type="region of interest" description="Disordered" evidence="1">
    <location>
        <begin position="20"/>
        <end position="40"/>
    </location>
</feature>
<organism evidence="4 6">
    <name type="scientific">Phytophthora rubi</name>
    <dbReference type="NCBI Taxonomy" id="129364"/>
    <lineage>
        <taxon>Eukaryota</taxon>
        <taxon>Sar</taxon>
        <taxon>Stramenopiles</taxon>
        <taxon>Oomycota</taxon>
        <taxon>Peronosporomycetes</taxon>
        <taxon>Peronosporales</taxon>
        <taxon>Peronosporaceae</taxon>
        <taxon>Phytophthora</taxon>
    </lineage>
</organism>
<keyword evidence="6" id="KW-1185">Reference proteome</keyword>
<dbReference type="Proteomes" id="UP000435112">
    <property type="component" value="Unassembled WGS sequence"/>
</dbReference>
<reference evidence="4 6" key="1">
    <citation type="submission" date="2018-08" db="EMBL/GenBank/DDBJ databases">
        <title>Genomic investigation of the strawberry pathogen Phytophthora fragariae indicates pathogenicity is determined by transcriptional variation in three key races.</title>
        <authorList>
            <person name="Adams T.M."/>
            <person name="Armitage A.D."/>
            <person name="Sobczyk M.K."/>
            <person name="Bates H.J."/>
            <person name="Dunwell J.M."/>
            <person name="Nellist C.F."/>
            <person name="Harrison R.J."/>
        </authorList>
    </citation>
    <scope>NUCLEOTIDE SEQUENCE [LARGE SCALE GENOMIC DNA]</scope>
    <source>
        <strain evidence="3 5">SCRP249</strain>
        <strain evidence="2 7">SCRP324</strain>
        <strain evidence="4 6">SCRP333</strain>
    </source>
</reference>
<dbReference type="AlphaFoldDB" id="A0A6A4CFD7"/>
<dbReference type="Proteomes" id="UP000434957">
    <property type="component" value="Unassembled WGS sequence"/>
</dbReference>
<evidence type="ECO:0008006" key="8">
    <source>
        <dbReference type="Google" id="ProtNLM"/>
    </source>
</evidence>
<sequence>MSMSSISSGGQHTVQFDRIHARAPPITLSPPRPYQKRPRLTKQQALQICERRRQVLTARYKELAAWAQAEFSLATPPFKQTIGRALKSESQLRCATADYLMRQRSRPSFQLVLDQCMIEFVVASESWGISLSGSMLIAQARKALHRFNVPPAS</sequence>
<dbReference type="Proteomes" id="UP000429607">
    <property type="component" value="Unassembled WGS sequence"/>
</dbReference>
<protein>
    <recommendedName>
        <fullName evidence="8">HTH CENPB-type domain-containing protein</fullName>
    </recommendedName>
</protein>
<dbReference type="EMBL" id="QXFU01004472">
    <property type="protein sequence ID" value="KAE8968619.1"/>
    <property type="molecule type" value="Genomic_DNA"/>
</dbReference>
<evidence type="ECO:0000313" key="4">
    <source>
        <dbReference type="EMBL" id="KAE9288227.1"/>
    </source>
</evidence>
<dbReference type="EMBL" id="QXFV01004207">
    <property type="protein sequence ID" value="KAE8971021.1"/>
    <property type="molecule type" value="Genomic_DNA"/>
</dbReference>
<dbReference type="EMBL" id="QXFT01003200">
    <property type="protein sequence ID" value="KAE9288227.1"/>
    <property type="molecule type" value="Genomic_DNA"/>
</dbReference>
<evidence type="ECO:0000313" key="2">
    <source>
        <dbReference type="EMBL" id="KAE8968619.1"/>
    </source>
</evidence>
<evidence type="ECO:0000313" key="7">
    <source>
        <dbReference type="Proteomes" id="UP000435112"/>
    </source>
</evidence>
<name>A0A6A4CFD7_9STRA</name>
<accession>A0A6A4CFD7</accession>
<evidence type="ECO:0000313" key="6">
    <source>
        <dbReference type="Proteomes" id="UP000434957"/>
    </source>
</evidence>
<evidence type="ECO:0000256" key="1">
    <source>
        <dbReference type="SAM" id="MobiDB-lite"/>
    </source>
</evidence>
<comment type="caution">
    <text evidence="4">The sequence shown here is derived from an EMBL/GenBank/DDBJ whole genome shotgun (WGS) entry which is preliminary data.</text>
</comment>
<dbReference type="OrthoDB" id="999201at2759"/>
<evidence type="ECO:0000313" key="3">
    <source>
        <dbReference type="EMBL" id="KAE8971021.1"/>
    </source>
</evidence>
<proteinExistence type="predicted"/>
<gene>
    <name evidence="3" type="ORF">PR001_g27025</name>
    <name evidence="2" type="ORF">PR002_g27700</name>
    <name evidence="4" type="ORF">PR003_g25852</name>
</gene>